<dbReference type="InterPro" id="IPR000090">
    <property type="entry name" value="Flg_Motor_Flig"/>
</dbReference>
<comment type="function">
    <text evidence="2">FliG is one of three proteins (FliG, FliN, FliM) that forms the rotor-mounted switch complex (C ring), located at the base of the basal body. This complex interacts with the CheY and CheZ chemotaxis proteins, in addition to contacting components of the motor that determine the direction of flagellar rotation.</text>
</comment>
<organism evidence="4">
    <name type="scientific">Vibrio vulnificus</name>
    <dbReference type="NCBI Taxonomy" id="672"/>
    <lineage>
        <taxon>Bacteria</taxon>
        <taxon>Pseudomonadati</taxon>
        <taxon>Pseudomonadota</taxon>
        <taxon>Gammaproteobacteria</taxon>
        <taxon>Vibrionales</taxon>
        <taxon>Vibrionaceae</taxon>
        <taxon>Vibrio</taxon>
    </lineage>
</organism>
<dbReference type="AlphaFoldDB" id="A0A8H9N186"/>
<evidence type="ECO:0000256" key="2">
    <source>
        <dbReference type="ARBA" id="ARBA00025598"/>
    </source>
</evidence>
<reference evidence="4" key="2">
    <citation type="submission" date="2019-01" db="EMBL/GenBank/DDBJ databases">
        <authorList>
            <consortium name="NCBI Pathogen Detection Project"/>
        </authorList>
    </citation>
    <scope>NUCLEOTIDE SEQUENCE</scope>
    <source>
        <strain evidence="4">BCW_3452</strain>
    </source>
</reference>
<dbReference type="PRINTS" id="PR00954">
    <property type="entry name" value="FLGMOTORFLIG"/>
</dbReference>
<dbReference type="InterPro" id="IPR023087">
    <property type="entry name" value="Flg_Motor_Flig_C"/>
</dbReference>
<sequence length="311" mass="34916">MIESLTSIEKLAYLFHILGKESAGKLIKCLDRTLATEIDAHAPKSVSKPVAEQILREFNIAARSIADGEQILAADIWDNFKNNGSPNVEKTEIQEGFRRLNDMSPENVKEFLSTQSIITKIVVIKNIKPEMGQALFDLMTTEERTEFAIESQSANEVSESFTQKISEAICKTLDEKKKETSSGLDTFLSFTDGMADDKFEEMCNNLPEELAEKVRASTLTFNVITSQDDSTLSKIVGDLKSEYVAVIVNTLNEHQKSFIIEDLTKNKREEVEFYLKNEKVMGDTEKLSEAQRTSIQKAKELASKGNIVIVR</sequence>
<dbReference type="EMBL" id="DACRBY010000017">
    <property type="protein sequence ID" value="HAS8540947.1"/>
    <property type="molecule type" value="Genomic_DNA"/>
</dbReference>
<dbReference type="Pfam" id="PF01706">
    <property type="entry name" value="FliG_C"/>
    <property type="match status" value="1"/>
</dbReference>
<dbReference type="GO" id="GO:0009288">
    <property type="term" value="C:bacterial-type flagellum"/>
    <property type="evidence" value="ECO:0007669"/>
    <property type="project" value="InterPro"/>
</dbReference>
<evidence type="ECO:0000256" key="1">
    <source>
        <dbReference type="ARBA" id="ARBA00004515"/>
    </source>
</evidence>
<comment type="subcellular location">
    <subcellularLocation>
        <location evidence="1">Cell inner membrane</location>
        <topology evidence="1">Peripheral membrane protein</topology>
        <orientation evidence="1">Cytoplasmic side</orientation>
    </subcellularLocation>
</comment>
<name>A0A8H9N186_VIBVL</name>
<dbReference type="GO" id="GO:0005886">
    <property type="term" value="C:plasma membrane"/>
    <property type="evidence" value="ECO:0007669"/>
    <property type="project" value="UniProtKB-SubCell"/>
</dbReference>
<gene>
    <name evidence="4" type="ORF">I7730_14245</name>
</gene>
<proteinExistence type="predicted"/>
<feature type="domain" description="Flagellar motor switch protein FliG C-terminal" evidence="3">
    <location>
        <begin position="207"/>
        <end position="309"/>
    </location>
</feature>
<dbReference type="InterPro" id="IPR011002">
    <property type="entry name" value="FliG_a-hlx"/>
</dbReference>
<dbReference type="GO" id="GO:0006935">
    <property type="term" value="P:chemotaxis"/>
    <property type="evidence" value="ECO:0007669"/>
    <property type="project" value="InterPro"/>
</dbReference>
<dbReference type="Proteomes" id="UP000863257">
    <property type="component" value="Unassembled WGS sequence"/>
</dbReference>
<accession>A0A8H9N186</accession>
<dbReference type="SUPFAM" id="SSF48029">
    <property type="entry name" value="FliG"/>
    <property type="match status" value="1"/>
</dbReference>
<reference evidence="4" key="1">
    <citation type="journal article" date="2018" name="Genome Biol.">
        <title>SKESA: strategic k-mer extension for scrupulous assemblies.</title>
        <authorList>
            <person name="Souvorov A."/>
            <person name="Agarwala R."/>
            <person name="Lipman D.J."/>
        </authorList>
    </citation>
    <scope>NUCLEOTIDE SEQUENCE</scope>
    <source>
        <strain evidence="4">BCW_3452</strain>
    </source>
</reference>
<protein>
    <recommendedName>
        <fullName evidence="3">Flagellar motor switch protein FliG C-terminal domain-containing protein</fullName>
    </recommendedName>
</protein>
<evidence type="ECO:0000259" key="3">
    <source>
        <dbReference type="Pfam" id="PF01706"/>
    </source>
</evidence>
<comment type="caution">
    <text evidence="4">The sequence shown here is derived from an EMBL/GenBank/DDBJ whole genome shotgun (WGS) entry which is preliminary data.</text>
</comment>
<evidence type="ECO:0000313" key="4">
    <source>
        <dbReference type="EMBL" id="HAS8540947.1"/>
    </source>
</evidence>
<dbReference type="GO" id="GO:0003774">
    <property type="term" value="F:cytoskeletal motor activity"/>
    <property type="evidence" value="ECO:0007669"/>
    <property type="project" value="InterPro"/>
</dbReference>
<dbReference type="PANTHER" id="PTHR30534">
    <property type="entry name" value="FLAGELLAR MOTOR SWITCH PROTEIN FLIG"/>
    <property type="match status" value="1"/>
</dbReference>
<dbReference type="Gene3D" id="1.10.220.30">
    <property type="match status" value="2"/>
</dbReference>
<dbReference type="GO" id="GO:0071973">
    <property type="term" value="P:bacterial-type flagellum-dependent cell motility"/>
    <property type="evidence" value="ECO:0007669"/>
    <property type="project" value="InterPro"/>
</dbReference>
<dbReference type="PANTHER" id="PTHR30534:SF0">
    <property type="entry name" value="FLAGELLAR MOTOR SWITCH PROTEIN FLIG"/>
    <property type="match status" value="1"/>
</dbReference>